<dbReference type="GO" id="GO:0009156">
    <property type="term" value="P:ribonucleoside monophosphate biosynthetic process"/>
    <property type="evidence" value="ECO:0007669"/>
    <property type="project" value="InterPro"/>
</dbReference>
<keyword evidence="6" id="KW-0547">Nucleotide-binding</keyword>
<dbReference type="GO" id="GO:0097268">
    <property type="term" value="C:cytoophidium"/>
    <property type="evidence" value="ECO:0007669"/>
    <property type="project" value="EnsemblFungi"/>
</dbReference>
<keyword evidence="5" id="KW-0545">Nucleotide biosynthesis</keyword>
<evidence type="ECO:0000259" key="11">
    <source>
        <dbReference type="Pfam" id="PF13793"/>
    </source>
</evidence>
<comment type="similarity">
    <text evidence="1">Belongs to the ribose-phosphate pyrophosphokinase family.</text>
</comment>
<dbReference type="SUPFAM" id="SSF53271">
    <property type="entry name" value="PRTase-like"/>
    <property type="match status" value="2"/>
</dbReference>
<dbReference type="FunFam" id="3.40.50.2020:FF:000063">
    <property type="entry name" value="Phosphoribosylpyrophosphate synthetase"/>
    <property type="match status" value="1"/>
</dbReference>
<dbReference type="FunFam" id="3.40.50.2020:FF:000005">
    <property type="entry name" value="Ribose-phosphate pyrophosphokinase 1"/>
    <property type="match status" value="1"/>
</dbReference>
<keyword evidence="13" id="KW-1185">Reference proteome</keyword>
<dbReference type="Pfam" id="PF14572">
    <property type="entry name" value="Pribosyl_synth"/>
    <property type="match status" value="1"/>
</dbReference>
<keyword evidence="4" id="KW-0479">Metal-binding</keyword>
<dbReference type="PANTHER" id="PTHR10210:SF36">
    <property type="entry name" value="RIBOSE-PHOSPHATE PYROPHOSPHOKINASE 5"/>
    <property type="match status" value="1"/>
</dbReference>
<dbReference type="GO" id="GO:0002189">
    <property type="term" value="C:ribose phosphate diphosphokinase complex"/>
    <property type="evidence" value="ECO:0007669"/>
    <property type="project" value="EnsemblFungi"/>
</dbReference>
<dbReference type="NCBIfam" id="TIGR01251">
    <property type="entry name" value="ribP_PPkin"/>
    <property type="match status" value="1"/>
</dbReference>
<dbReference type="InterPro" id="IPR029057">
    <property type="entry name" value="PRTase-like"/>
</dbReference>
<evidence type="ECO:0000256" key="7">
    <source>
        <dbReference type="ARBA" id="ARBA00022777"/>
    </source>
</evidence>
<evidence type="ECO:0000313" key="13">
    <source>
        <dbReference type="Proteomes" id="UP000095009"/>
    </source>
</evidence>
<dbReference type="SMART" id="SM01400">
    <property type="entry name" value="Pribosyltran_N"/>
    <property type="match status" value="1"/>
</dbReference>
<dbReference type="PROSITE" id="PS00114">
    <property type="entry name" value="PRPP_SYNTHASE"/>
    <property type="match status" value="1"/>
</dbReference>
<keyword evidence="8" id="KW-0067">ATP-binding</keyword>
<proteinExistence type="inferred from homology"/>
<keyword evidence="7 12" id="KW-0418">Kinase</keyword>
<sequence length="421" mass="45098">MSSDNSPVRNLVILGGSSHPRLTDAICANLNISPAEASLHKFKNGETSVTIVNSVRDKDVYIVQSGSGRVNDNLVELLILISACKTASAKKVTVVTPLFPYSRQPDIPYTKTGAPLVAAKANSLNTPSQFTFESVPGTPRSSGKCDTGVSLATAASNALKQSASVSSLGGVVRPAMAREDSWVPEAPVREINNGYKQWIAQSGTLIAQLLTCAGADHIITMDLHDPQFQGFFDIPVDNLYGKPILQNYITSYIPDYQDAVIVSPDAGGAKRATAIADGLGMAFALIHKERRKTKSFVNGQTRQIANTMLVGDVAGKVCLIVDDLLDTANTVTRAAKLLKDQGAIKVYAIITHGVFSGEAIERIKASAIDKIVTTNSTPQIEHLKSLGSKLEVLDVARIFAEAIRRIHNGESVSMLFDYFTI</sequence>
<dbReference type="Gene3D" id="3.40.50.2020">
    <property type="match status" value="3"/>
</dbReference>
<dbReference type="GO" id="GO:0006164">
    <property type="term" value="P:purine nucleotide biosynthetic process"/>
    <property type="evidence" value="ECO:0007669"/>
    <property type="project" value="TreeGrafter"/>
</dbReference>
<evidence type="ECO:0000256" key="1">
    <source>
        <dbReference type="ARBA" id="ARBA00006478"/>
    </source>
</evidence>
<dbReference type="Proteomes" id="UP000095009">
    <property type="component" value="Unassembled WGS sequence"/>
</dbReference>
<dbReference type="InterPro" id="IPR000836">
    <property type="entry name" value="PRTase_dom"/>
</dbReference>
<dbReference type="EC" id="2.7.6.1" evidence="2"/>
<protein>
    <recommendedName>
        <fullName evidence="2">ribose-phosphate diphosphokinase</fullName>
        <ecNumber evidence="2">2.7.6.1</ecNumber>
    </recommendedName>
</protein>
<dbReference type="GO" id="GO:0005737">
    <property type="term" value="C:cytoplasm"/>
    <property type="evidence" value="ECO:0007669"/>
    <property type="project" value="TreeGrafter"/>
</dbReference>
<comment type="catalytic activity">
    <reaction evidence="10">
        <text>D-ribose 5-phosphate + ATP = 5-phospho-alpha-D-ribose 1-diphosphate + AMP + H(+)</text>
        <dbReference type="Rhea" id="RHEA:15609"/>
        <dbReference type="ChEBI" id="CHEBI:15378"/>
        <dbReference type="ChEBI" id="CHEBI:30616"/>
        <dbReference type="ChEBI" id="CHEBI:58017"/>
        <dbReference type="ChEBI" id="CHEBI:78346"/>
        <dbReference type="ChEBI" id="CHEBI:456215"/>
        <dbReference type="EC" id="2.7.6.1"/>
    </reaction>
</comment>
<evidence type="ECO:0000256" key="9">
    <source>
        <dbReference type="ARBA" id="ARBA00022842"/>
    </source>
</evidence>
<evidence type="ECO:0000256" key="8">
    <source>
        <dbReference type="ARBA" id="ARBA00022840"/>
    </source>
</evidence>
<reference evidence="12 13" key="1">
    <citation type="journal article" date="2016" name="Proc. Natl. Acad. Sci. U.S.A.">
        <title>Comparative genomics of biotechnologically important yeasts.</title>
        <authorList>
            <person name="Riley R."/>
            <person name="Haridas S."/>
            <person name="Wolfe K.H."/>
            <person name="Lopes M.R."/>
            <person name="Hittinger C.T."/>
            <person name="Goeker M."/>
            <person name="Salamov A.A."/>
            <person name="Wisecaver J.H."/>
            <person name="Long T.M."/>
            <person name="Calvey C.H."/>
            <person name="Aerts A.L."/>
            <person name="Barry K.W."/>
            <person name="Choi C."/>
            <person name="Clum A."/>
            <person name="Coughlan A.Y."/>
            <person name="Deshpande S."/>
            <person name="Douglass A.P."/>
            <person name="Hanson S.J."/>
            <person name="Klenk H.-P."/>
            <person name="LaButti K.M."/>
            <person name="Lapidus A."/>
            <person name="Lindquist E.A."/>
            <person name="Lipzen A.M."/>
            <person name="Meier-Kolthoff J.P."/>
            <person name="Ohm R.A."/>
            <person name="Otillar R.P."/>
            <person name="Pangilinan J.L."/>
            <person name="Peng Y."/>
            <person name="Rokas A."/>
            <person name="Rosa C.A."/>
            <person name="Scheuner C."/>
            <person name="Sibirny A.A."/>
            <person name="Slot J.C."/>
            <person name="Stielow J.B."/>
            <person name="Sun H."/>
            <person name="Kurtzman C.P."/>
            <person name="Blackwell M."/>
            <person name="Grigoriev I.V."/>
            <person name="Jeffries T.W."/>
        </authorList>
    </citation>
    <scope>NUCLEOTIDE SEQUENCE [LARGE SCALE GENOMIC DNA]</scope>
    <source>
        <strain evidence="12 13">DSM 6958</strain>
    </source>
</reference>
<dbReference type="GO" id="GO:0000287">
    <property type="term" value="F:magnesium ion binding"/>
    <property type="evidence" value="ECO:0007669"/>
    <property type="project" value="InterPro"/>
</dbReference>
<dbReference type="GO" id="GO:0006015">
    <property type="term" value="P:5-phosphoribose 1-diphosphate biosynthetic process"/>
    <property type="evidence" value="ECO:0007669"/>
    <property type="project" value="EnsemblFungi"/>
</dbReference>
<organism evidence="12 13">
    <name type="scientific">Nadsonia fulvescens var. elongata DSM 6958</name>
    <dbReference type="NCBI Taxonomy" id="857566"/>
    <lineage>
        <taxon>Eukaryota</taxon>
        <taxon>Fungi</taxon>
        <taxon>Dikarya</taxon>
        <taxon>Ascomycota</taxon>
        <taxon>Saccharomycotina</taxon>
        <taxon>Dipodascomycetes</taxon>
        <taxon>Dipodascales</taxon>
        <taxon>Dipodascales incertae sedis</taxon>
        <taxon>Nadsonia</taxon>
    </lineage>
</organism>
<dbReference type="GO" id="GO:0004749">
    <property type="term" value="F:ribose phosphate diphosphokinase activity"/>
    <property type="evidence" value="ECO:0007669"/>
    <property type="project" value="UniProtKB-EC"/>
</dbReference>
<dbReference type="CDD" id="cd06223">
    <property type="entry name" value="PRTases_typeI"/>
    <property type="match status" value="1"/>
</dbReference>
<name>A0A1E3PLI9_9ASCO</name>
<evidence type="ECO:0000256" key="2">
    <source>
        <dbReference type="ARBA" id="ARBA00013247"/>
    </source>
</evidence>
<evidence type="ECO:0000256" key="4">
    <source>
        <dbReference type="ARBA" id="ARBA00022723"/>
    </source>
</evidence>
<dbReference type="InterPro" id="IPR029099">
    <property type="entry name" value="Pribosyltran_N"/>
</dbReference>
<gene>
    <name evidence="12" type="ORF">NADFUDRAFT_46675</name>
</gene>
<evidence type="ECO:0000256" key="6">
    <source>
        <dbReference type="ARBA" id="ARBA00022741"/>
    </source>
</evidence>
<dbReference type="FunFam" id="3.40.50.2020:FF:000056">
    <property type="entry name" value="Ribose-phosphate pyrophosphokinase II"/>
    <property type="match status" value="1"/>
</dbReference>
<dbReference type="InterPro" id="IPR000842">
    <property type="entry name" value="PRib_PP_synth_CS"/>
</dbReference>
<evidence type="ECO:0000256" key="5">
    <source>
        <dbReference type="ARBA" id="ARBA00022727"/>
    </source>
</evidence>
<dbReference type="GO" id="GO:0016301">
    <property type="term" value="F:kinase activity"/>
    <property type="evidence" value="ECO:0007669"/>
    <property type="project" value="UniProtKB-KW"/>
</dbReference>
<evidence type="ECO:0000256" key="3">
    <source>
        <dbReference type="ARBA" id="ARBA00022679"/>
    </source>
</evidence>
<dbReference type="PANTHER" id="PTHR10210">
    <property type="entry name" value="RIBOSE-PHOSPHATE DIPHOSPHOKINASE FAMILY MEMBER"/>
    <property type="match status" value="1"/>
</dbReference>
<dbReference type="InterPro" id="IPR005946">
    <property type="entry name" value="Rib-P_diPkinase"/>
</dbReference>
<dbReference type="AlphaFoldDB" id="A0A1E3PLI9"/>
<keyword evidence="3" id="KW-0808">Transferase</keyword>
<evidence type="ECO:0000256" key="10">
    <source>
        <dbReference type="ARBA" id="ARBA00049535"/>
    </source>
</evidence>
<dbReference type="STRING" id="857566.A0A1E3PLI9"/>
<dbReference type="EMBL" id="KV454409">
    <property type="protein sequence ID" value="ODQ66150.1"/>
    <property type="molecule type" value="Genomic_DNA"/>
</dbReference>
<evidence type="ECO:0000313" key="12">
    <source>
        <dbReference type="EMBL" id="ODQ66150.1"/>
    </source>
</evidence>
<feature type="domain" description="Ribose-phosphate pyrophosphokinase N-terminal" evidence="11">
    <location>
        <begin position="12"/>
        <end position="105"/>
    </location>
</feature>
<dbReference type="Pfam" id="PF13793">
    <property type="entry name" value="Pribosyltran_N"/>
    <property type="match status" value="1"/>
</dbReference>
<dbReference type="GO" id="GO:0005524">
    <property type="term" value="F:ATP binding"/>
    <property type="evidence" value="ECO:0007669"/>
    <property type="project" value="UniProtKB-KW"/>
</dbReference>
<dbReference type="OrthoDB" id="413572at2759"/>
<keyword evidence="9" id="KW-0460">Magnesium</keyword>
<accession>A0A1E3PLI9</accession>